<keyword evidence="3" id="KW-1185">Reference proteome</keyword>
<reference evidence="2 3" key="1">
    <citation type="submission" date="2022-10" db="EMBL/GenBank/DDBJ databases">
        <title>Defluviimonas sp. nov., isolated from ocean surface sediments.</title>
        <authorList>
            <person name="He W."/>
            <person name="Wang L."/>
            <person name="Zhang D.-F."/>
        </authorList>
    </citation>
    <scope>NUCLEOTIDE SEQUENCE [LARGE SCALE GENOMIC DNA]</scope>
    <source>
        <strain evidence="2 3">WL0050</strain>
    </source>
</reference>
<proteinExistence type="predicted"/>
<dbReference type="RefSeq" id="WP_263739430.1">
    <property type="nucleotide sequence ID" value="NZ_JAOWKZ010000002.1"/>
</dbReference>
<feature type="signal peptide" evidence="1">
    <location>
        <begin position="1"/>
        <end position="24"/>
    </location>
</feature>
<accession>A0ABT2ZM77</accession>
<organism evidence="2 3">
    <name type="scientific">Albidovulum litorale</name>
    <dbReference type="NCBI Taxonomy" id="2984134"/>
    <lineage>
        <taxon>Bacteria</taxon>
        <taxon>Pseudomonadati</taxon>
        <taxon>Pseudomonadota</taxon>
        <taxon>Alphaproteobacteria</taxon>
        <taxon>Rhodobacterales</taxon>
        <taxon>Paracoccaceae</taxon>
        <taxon>Albidovulum</taxon>
    </lineage>
</organism>
<dbReference type="EMBL" id="JAOWKZ010000002">
    <property type="protein sequence ID" value="MCV2872240.1"/>
    <property type="molecule type" value="Genomic_DNA"/>
</dbReference>
<keyword evidence="1" id="KW-0732">Signal</keyword>
<gene>
    <name evidence="2" type="ORF">OEZ71_08015</name>
</gene>
<evidence type="ECO:0000313" key="2">
    <source>
        <dbReference type="EMBL" id="MCV2872240.1"/>
    </source>
</evidence>
<feature type="chain" id="PRO_5045996311" evidence="1">
    <location>
        <begin position="25"/>
        <end position="84"/>
    </location>
</feature>
<protein>
    <submittedName>
        <fullName evidence="2">Uncharacterized protein</fullName>
    </submittedName>
</protein>
<sequence length="84" mass="8990">MKRLITASATAAIISVTSFGAAFAAEAEMNMVVDAVTRLLVELRIPSSEVDNLTIDQARRIVQIADSKEMGDAARSQVLAIINE</sequence>
<dbReference type="Proteomes" id="UP001652564">
    <property type="component" value="Unassembled WGS sequence"/>
</dbReference>
<comment type="caution">
    <text evidence="2">The sequence shown here is derived from an EMBL/GenBank/DDBJ whole genome shotgun (WGS) entry which is preliminary data.</text>
</comment>
<evidence type="ECO:0000313" key="3">
    <source>
        <dbReference type="Proteomes" id="UP001652564"/>
    </source>
</evidence>
<name>A0ABT2ZM77_9RHOB</name>
<evidence type="ECO:0000256" key="1">
    <source>
        <dbReference type="SAM" id="SignalP"/>
    </source>
</evidence>